<dbReference type="Proteomes" id="UP000790347">
    <property type="component" value="Unassembled WGS sequence"/>
</dbReference>
<reference evidence="1" key="1">
    <citation type="submission" date="2013-05" db="EMBL/GenBank/DDBJ databases">
        <authorList>
            <person name="Yim A.K.Y."/>
            <person name="Chan T.F."/>
            <person name="Ji K.M."/>
            <person name="Liu X.Y."/>
            <person name="Zhou J.W."/>
            <person name="Li R.Q."/>
            <person name="Yang K.Y."/>
            <person name="Li J."/>
            <person name="Li M."/>
            <person name="Law P.T.W."/>
            <person name="Wu Y.L."/>
            <person name="Cai Z.L."/>
            <person name="Qin H."/>
            <person name="Bao Y."/>
            <person name="Leung R.K.K."/>
            <person name="Ng P.K.S."/>
            <person name="Zou J."/>
            <person name="Zhong X.J."/>
            <person name="Ran P.X."/>
            <person name="Zhong N.S."/>
            <person name="Liu Z.G."/>
            <person name="Tsui S.K.W."/>
        </authorList>
    </citation>
    <scope>NUCLEOTIDE SEQUENCE</scope>
    <source>
        <strain evidence="1">Derf</strain>
        <tissue evidence="1">Whole organism</tissue>
    </source>
</reference>
<sequence length="77" mass="8530">MDNFVPSDLLSFDYAVDDELIDNEDEEVDSQDKGSNNKVCIVLSRLLNNCNTLRLSTIGTPLAIQSPEPLLCKNTNT</sequence>
<protein>
    <submittedName>
        <fullName evidence="1">Uncharacterized protein</fullName>
    </submittedName>
</protein>
<keyword evidence="2" id="KW-1185">Reference proteome</keyword>
<evidence type="ECO:0000313" key="1">
    <source>
        <dbReference type="EMBL" id="KAH9526461.1"/>
    </source>
</evidence>
<name>A0A922IA43_DERFA</name>
<proteinExistence type="predicted"/>
<evidence type="ECO:0000313" key="2">
    <source>
        <dbReference type="Proteomes" id="UP000790347"/>
    </source>
</evidence>
<reference evidence="1" key="2">
    <citation type="journal article" date="2022" name="Res Sq">
        <title>Comparative Genomics Reveals Insights into the Divergent Evolution of Astigmatic Mites and Household Pest Adaptations.</title>
        <authorList>
            <person name="Xiong Q."/>
            <person name="Wan A.T.-Y."/>
            <person name="Liu X.-Y."/>
            <person name="Fung C.S.-H."/>
            <person name="Xiao X."/>
            <person name="Malainual N."/>
            <person name="Hou J."/>
            <person name="Wang L."/>
            <person name="Wang M."/>
            <person name="Yang K."/>
            <person name="Cui Y."/>
            <person name="Leung E."/>
            <person name="Nong W."/>
            <person name="Shin S.-K."/>
            <person name="Au S."/>
            <person name="Jeong K.Y."/>
            <person name="Chew F.T."/>
            <person name="Hui J."/>
            <person name="Leung T.F."/>
            <person name="Tungtrongchitr A."/>
            <person name="Zhong N."/>
            <person name="Liu Z."/>
            <person name="Tsui S."/>
        </authorList>
    </citation>
    <scope>NUCLEOTIDE SEQUENCE</scope>
    <source>
        <strain evidence="1">Derf</strain>
        <tissue evidence="1">Whole organism</tissue>
    </source>
</reference>
<dbReference type="AlphaFoldDB" id="A0A922IA43"/>
<dbReference type="EMBL" id="ASGP02000001">
    <property type="protein sequence ID" value="KAH9526461.1"/>
    <property type="molecule type" value="Genomic_DNA"/>
</dbReference>
<organism evidence="1 2">
    <name type="scientific">Dermatophagoides farinae</name>
    <name type="common">American house dust mite</name>
    <dbReference type="NCBI Taxonomy" id="6954"/>
    <lineage>
        <taxon>Eukaryota</taxon>
        <taxon>Metazoa</taxon>
        <taxon>Ecdysozoa</taxon>
        <taxon>Arthropoda</taxon>
        <taxon>Chelicerata</taxon>
        <taxon>Arachnida</taxon>
        <taxon>Acari</taxon>
        <taxon>Acariformes</taxon>
        <taxon>Sarcoptiformes</taxon>
        <taxon>Astigmata</taxon>
        <taxon>Psoroptidia</taxon>
        <taxon>Analgoidea</taxon>
        <taxon>Pyroglyphidae</taxon>
        <taxon>Dermatophagoidinae</taxon>
        <taxon>Dermatophagoides</taxon>
    </lineage>
</organism>
<gene>
    <name evidence="1" type="ORF">DERF_000547</name>
</gene>
<comment type="caution">
    <text evidence="1">The sequence shown here is derived from an EMBL/GenBank/DDBJ whole genome shotgun (WGS) entry which is preliminary data.</text>
</comment>
<accession>A0A922IA43</accession>